<name>A0ABQ5NRR3_9ACTN</name>
<dbReference type="Proteomes" id="UP001291653">
    <property type="component" value="Unassembled WGS sequence"/>
</dbReference>
<keyword evidence="2" id="KW-1185">Reference proteome</keyword>
<accession>A0ABQ5NRR3</accession>
<dbReference type="EMBL" id="BSBI01000001">
    <property type="protein sequence ID" value="GLF93030.1"/>
    <property type="molecule type" value="Genomic_DNA"/>
</dbReference>
<sequence>MGTWGSGPFDSDTAEDTLEELHDMSPQEREAMLLSVFHSAREGQGRLSSAVLPEEVIVAAAVVAANTSTGGEVSWHEDHSIEEWLTKPIDGNLTAEAMRAVESALPPDGWYWSGWVNSDDRAEAREWIDRILLILRSAGSPD</sequence>
<proteinExistence type="predicted"/>
<evidence type="ECO:0000313" key="1">
    <source>
        <dbReference type="EMBL" id="GLF93030.1"/>
    </source>
</evidence>
<dbReference type="Pfam" id="PF14078">
    <property type="entry name" value="DUF4259"/>
    <property type="match status" value="1"/>
</dbReference>
<evidence type="ECO:0000313" key="2">
    <source>
        <dbReference type="Proteomes" id="UP001291653"/>
    </source>
</evidence>
<organism evidence="1 2">
    <name type="scientific">Streptomyces yaizuensis</name>
    <dbReference type="NCBI Taxonomy" id="2989713"/>
    <lineage>
        <taxon>Bacteria</taxon>
        <taxon>Bacillati</taxon>
        <taxon>Actinomycetota</taxon>
        <taxon>Actinomycetes</taxon>
        <taxon>Kitasatosporales</taxon>
        <taxon>Streptomycetaceae</taxon>
        <taxon>Streptomyces</taxon>
    </lineage>
</organism>
<gene>
    <name evidence="1" type="ORF">SYYSPA8_02055</name>
</gene>
<dbReference type="RefSeq" id="WP_323445139.1">
    <property type="nucleotide sequence ID" value="NZ_BSBI01000001.1"/>
</dbReference>
<comment type="caution">
    <text evidence="1">The sequence shown here is derived from an EMBL/GenBank/DDBJ whole genome shotgun (WGS) entry which is preliminary data.</text>
</comment>
<dbReference type="InterPro" id="IPR025355">
    <property type="entry name" value="DUF4259"/>
</dbReference>
<protein>
    <submittedName>
        <fullName evidence="1">DUF4259 domain-containing protein</fullName>
    </submittedName>
</protein>
<reference evidence="1 2" key="1">
    <citation type="submission" date="2022-10" db="EMBL/GenBank/DDBJ databases">
        <title>Draft genome sequence of Streptomyces sp. YSPA8.</title>
        <authorList>
            <person name="Moriuchi R."/>
            <person name="Dohra H."/>
            <person name="Yamamura H."/>
            <person name="Kodani S."/>
        </authorList>
    </citation>
    <scope>NUCLEOTIDE SEQUENCE [LARGE SCALE GENOMIC DNA]</scope>
    <source>
        <strain evidence="1 2">YSPA8</strain>
    </source>
</reference>